<name>W7YEE4_9BACT</name>
<dbReference type="EMBL" id="BAMD01000137">
    <property type="protein sequence ID" value="GAF05848.1"/>
    <property type="molecule type" value="Genomic_DNA"/>
</dbReference>
<evidence type="ECO:0000313" key="1">
    <source>
        <dbReference type="EMBL" id="GAF05848.1"/>
    </source>
</evidence>
<gene>
    <name evidence="1" type="ORF">JCM21142_114602</name>
</gene>
<proteinExistence type="predicted"/>
<accession>W7YEE4</accession>
<evidence type="ECO:0000313" key="2">
    <source>
        <dbReference type="Proteomes" id="UP000019402"/>
    </source>
</evidence>
<reference evidence="1 2" key="1">
    <citation type="journal article" date="2014" name="Genome Announc.">
        <title>Draft Genome Sequence of Cytophaga fermentans JCM 21142T, a Facultative Anaerobe Isolated from Marine Mud.</title>
        <authorList>
            <person name="Starns D."/>
            <person name="Oshima K."/>
            <person name="Suda W."/>
            <person name="Iino T."/>
            <person name="Yuki M."/>
            <person name="Inoue J."/>
            <person name="Kitamura K."/>
            <person name="Iida T."/>
            <person name="Darby A."/>
            <person name="Hattori M."/>
            <person name="Ohkuma M."/>
        </authorList>
    </citation>
    <scope>NUCLEOTIDE SEQUENCE [LARGE SCALE GENOMIC DNA]</scope>
    <source>
        <strain evidence="1 2">JCM 21142</strain>
    </source>
</reference>
<dbReference type="RefSeq" id="WP_027471574.1">
    <property type="nucleotide sequence ID" value="NZ_BAMD01000137.1"/>
</dbReference>
<keyword evidence="2" id="KW-1185">Reference proteome</keyword>
<sequence length="484" mass="53563">MATGYVTNYGNSENDGLSWDTPKRSIQSAIDAGLSPIYVKGYHNESLAETSARHIYGDGYIIIDGTLLSNFISYINYSYFLGLRIQNFDKLCSSNLFRATYRDVIFSKIGYIYYKDDTIERAAQSCLFDSITTELVITGYAIRYNNTFYNSKISLSTFGCNSTYTYSNVYSECDLNIQISPKFQYSLFHNCTFKFTGGDQDADETDYAAPVGDTDDDKLENIRTRMATVYGGSSSDYLIGCKYQTDGDLFIDADNENFYLVPGCTAASMSYKASYVGKYPEGAVAEIPADFTTYTNIDDDGNITDQTTNAYAETAIQDIGKLRHVNTLKALGERAVRNGNQVNADADLGDAIYPGTDLTDGSTYIVRTEAISLTASGTTRDVGETFIASADDGLAFTSDTGYVQEVYLDKPRCVEIKASKTDATLASATWIKLDLYETPYVNYDENGLISAGNLDEGYDADAAEKMYIRYWKARIYVQAQNLPG</sequence>
<dbReference type="OrthoDB" id="9969698at2"/>
<dbReference type="AlphaFoldDB" id="W7YEE4"/>
<dbReference type="Proteomes" id="UP000019402">
    <property type="component" value="Unassembled WGS sequence"/>
</dbReference>
<protein>
    <submittedName>
        <fullName evidence="1">Uncharacterized protein</fullName>
    </submittedName>
</protein>
<dbReference type="STRING" id="869213.GCA_000517085_01855"/>
<organism evidence="1 2">
    <name type="scientific">Saccharicrinis fermentans DSM 9555 = JCM 21142</name>
    <dbReference type="NCBI Taxonomy" id="869213"/>
    <lineage>
        <taxon>Bacteria</taxon>
        <taxon>Pseudomonadati</taxon>
        <taxon>Bacteroidota</taxon>
        <taxon>Bacteroidia</taxon>
        <taxon>Marinilabiliales</taxon>
        <taxon>Marinilabiliaceae</taxon>
        <taxon>Saccharicrinis</taxon>
    </lineage>
</organism>
<comment type="caution">
    <text evidence="1">The sequence shown here is derived from an EMBL/GenBank/DDBJ whole genome shotgun (WGS) entry which is preliminary data.</text>
</comment>